<dbReference type="EMBL" id="JACHNC010000001">
    <property type="protein sequence ID" value="MBB4753242.1"/>
    <property type="molecule type" value="Genomic_DNA"/>
</dbReference>
<evidence type="ECO:0000313" key="7">
    <source>
        <dbReference type="EMBL" id="MBB4753242.1"/>
    </source>
</evidence>
<dbReference type="PANTHER" id="PTHR43046">
    <property type="entry name" value="GDP-MANNOSE MANNOSYL HYDROLASE"/>
    <property type="match status" value="1"/>
</dbReference>
<dbReference type="EMBL" id="BOMP01000010">
    <property type="protein sequence ID" value="GIE37774.1"/>
    <property type="molecule type" value="Genomic_DNA"/>
</dbReference>
<evidence type="ECO:0000313" key="6">
    <source>
        <dbReference type="EMBL" id="GIE37774.1"/>
    </source>
</evidence>
<dbReference type="InterPro" id="IPR020476">
    <property type="entry name" value="Nudix_hydrolase"/>
</dbReference>
<keyword evidence="9" id="KW-1185">Reference proteome</keyword>
<reference evidence="6 9" key="2">
    <citation type="submission" date="2021-01" db="EMBL/GenBank/DDBJ databases">
        <title>Whole genome shotgun sequence of Actinoplanes lobatus NBRC 12513.</title>
        <authorList>
            <person name="Komaki H."/>
            <person name="Tamura T."/>
        </authorList>
    </citation>
    <scope>NUCLEOTIDE SEQUENCE [LARGE SCALE GENOMIC DNA]</scope>
    <source>
        <strain evidence="6 9">NBRC 12513</strain>
    </source>
</reference>
<dbReference type="InterPro" id="IPR015797">
    <property type="entry name" value="NUDIX_hydrolase-like_dom_sf"/>
</dbReference>
<dbReference type="PRINTS" id="PR00502">
    <property type="entry name" value="NUDIXFAMILY"/>
</dbReference>
<dbReference type="Proteomes" id="UP000631312">
    <property type="component" value="Unassembled WGS sequence"/>
</dbReference>
<comment type="similarity">
    <text evidence="2 4">Belongs to the Nudix hydrolase family.</text>
</comment>
<evidence type="ECO:0000259" key="5">
    <source>
        <dbReference type="PROSITE" id="PS51462"/>
    </source>
</evidence>
<feature type="domain" description="Nudix hydrolase" evidence="5">
    <location>
        <begin position="5"/>
        <end position="139"/>
    </location>
</feature>
<gene>
    <name evidence="6" type="ORF">Alo02nite_06720</name>
    <name evidence="7" type="ORF">BJ964_007403</name>
</gene>
<dbReference type="InterPro" id="IPR000086">
    <property type="entry name" value="NUDIX_hydrolase_dom"/>
</dbReference>
<dbReference type="SUPFAM" id="SSF55811">
    <property type="entry name" value="Nudix"/>
    <property type="match status" value="1"/>
</dbReference>
<keyword evidence="3 4" id="KW-0378">Hydrolase</keyword>
<dbReference type="Proteomes" id="UP000590511">
    <property type="component" value="Unassembled WGS sequence"/>
</dbReference>
<dbReference type="RefSeq" id="WP_188124966.1">
    <property type="nucleotide sequence ID" value="NZ_BOMP01000010.1"/>
</dbReference>
<dbReference type="AlphaFoldDB" id="A0A7W7MK07"/>
<evidence type="ECO:0000256" key="2">
    <source>
        <dbReference type="ARBA" id="ARBA00005582"/>
    </source>
</evidence>
<evidence type="ECO:0000256" key="4">
    <source>
        <dbReference type="RuleBase" id="RU003476"/>
    </source>
</evidence>
<dbReference type="GO" id="GO:0016787">
    <property type="term" value="F:hydrolase activity"/>
    <property type="evidence" value="ECO:0007669"/>
    <property type="project" value="UniProtKB-KW"/>
</dbReference>
<sequence length="148" mass="16279">MAASPLHPVDVLLILADGDRVLLALRSGTGYADGRWNLPSGKMEHGESALTAVRRETAEEIGLRLTPDEPRLVTTVHHRTPSGHARIGLAFAVTFTPERHGRPVNAEPHKCARIAWFRWDALPPETYPYSAACVEGWRSAAPLRLSGW</sequence>
<dbReference type="PROSITE" id="PS51462">
    <property type="entry name" value="NUDIX"/>
    <property type="match status" value="1"/>
</dbReference>
<accession>A0A7W7MK07</accession>
<reference evidence="7 8" key="1">
    <citation type="submission" date="2020-08" db="EMBL/GenBank/DDBJ databases">
        <title>Sequencing the genomes of 1000 actinobacteria strains.</title>
        <authorList>
            <person name="Klenk H.-P."/>
        </authorList>
    </citation>
    <scope>NUCLEOTIDE SEQUENCE [LARGE SCALE GENOMIC DNA]</scope>
    <source>
        <strain evidence="7 8">DSM 43150</strain>
    </source>
</reference>
<name>A0A7W7MK07_9ACTN</name>
<proteinExistence type="inferred from homology"/>
<dbReference type="PROSITE" id="PS00893">
    <property type="entry name" value="NUDIX_BOX"/>
    <property type="match status" value="1"/>
</dbReference>
<evidence type="ECO:0000256" key="1">
    <source>
        <dbReference type="ARBA" id="ARBA00001946"/>
    </source>
</evidence>
<comment type="caution">
    <text evidence="7">The sequence shown here is derived from an EMBL/GenBank/DDBJ whole genome shotgun (WGS) entry which is preliminary data.</text>
</comment>
<dbReference type="PANTHER" id="PTHR43046:SF16">
    <property type="entry name" value="ADP-RIBOSE PYROPHOSPHATASE YJHB-RELATED"/>
    <property type="match status" value="1"/>
</dbReference>
<protein>
    <submittedName>
        <fullName evidence="7">8-oxo-dGTP pyrophosphatase MutT (NUDIX family)</fullName>
    </submittedName>
</protein>
<organism evidence="7 8">
    <name type="scientific">Actinoplanes lobatus</name>
    <dbReference type="NCBI Taxonomy" id="113568"/>
    <lineage>
        <taxon>Bacteria</taxon>
        <taxon>Bacillati</taxon>
        <taxon>Actinomycetota</taxon>
        <taxon>Actinomycetes</taxon>
        <taxon>Micromonosporales</taxon>
        <taxon>Micromonosporaceae</taxon>
        <taxon>Actinoplanes</taxon>
    </lineage>
</organism>
<evidence type="ECO:0000313" key="8">
    <source>
        <dbReference type="Proteomes" id="UP000590511"/>
    </source>
</evidence>
<dbReference type="InterPro" id="IPR020084">
    <property type="entry name" value="NUDIX_hydrolase_CS"/>
</dbReference>
<comment type="cofactor">
    <cofactor evidence="1">
        <name>Mg(2+)</name>
        <dbReference type="ChEBI" id="CHEBI:18420"/>
    </cofactor>
</comment>
<evidence type="ECO:0000313" key="9">
    <source>
        <dbReference type="Proteomes" id="UP000631312"/>
    </source>
</evidence>
<dbReference type="Gene3D" id="3.90.79.10">
    <property type="entry name" value="Nucleoside Triphosphate Pyrophosphohydrolase"/>
    <property type="match status" value="1"/>
</dbReference>
<dbReference type="Pfam" id="PF00293">
    <property type="entry name" value="NUDIX"/>
    <property type="match status" value="1"/>
</dbReference>
<evidence type="ECO:0000256" key="3">
    <source>
        <dbReference type="ARBA" id="ARBA00022801"/>
    </source>
</evidence>